<sequence length="70" mass="7980">MRGKAEAELNERDEPGPRQGEGPGLFPRQGYSNPSHQVKENMPTGRSRNRCTSGWESEYMNRTKLSLGWE</sequence>
<accession>W6ZY85</accession>
<dbReference type="AlphaFoldDB" id="W6ZY85"/>
<organism evidence="2 3">
    <name type="scientific">Plasmodium inui San Antonio 1</name>
    <dbReference type="NCBI Taxonomy" id="1237626"/>
    <lineage>
        <taxon>Eukaryota</taxon>
        <taxon>Sar</taxon>
        <taxon>Alveolata</taxon>
        <taxon>Apicomplexa</taxon>
        <taxon>Aconoidasida</taxon>
        <taxon>Haemosporida</taxon>
        <taxon>Plasmodiidae</taxon>
        <taxon>Plasmodium</taxon>
        <taxon>Plasmodium (Plasmodium)</taxon>
    </lineage>
</organism>
<protein>
    <submittedName>
        <fullName evidence="2">Uncharacterized protein</fullName>
    </submittedName>
</protein>
<gene>
    <name evidence="2" type="ORF">C922_05333</name>
</gene>
<feature type="region of interest" description="Disordered" evidence="1">
    <location>
        <begin position="1"/>
        <end position="57"/>
    </location>
</feature>
<dbReference type="Proteomes" id="UP000030640">
    <property type="component" value="Unassembled WGS sequence"/>
</dbReference>
<evidence type="ECO:0000256" key="1">
    <source>
        <dbReference type="SAM" id="MobiDB-lite"/>
    </source>
</evidence>
<proteinExistence type="predicted"/>
<reference evidence="2 3" key="1">
    <citation type="submission" date="2013-02" db="EMBL/GenBank/DDBJ databases">
        <title>The Genome Sequence of Plasmodium inui San Antonio 1.</title>
        <authorList>
            <consortium name="The Broad Institute Genome Sequencing Platform"/>
            <consortium name="The Broad Institute Genome Sequencing Center for Infectious Disease"/>
            <person name="Neafsey D."/>
            <person name="Cheeseman I."/>
            <person name="Volkman S."/>
            <person name="Adams J."/>
            <person name="Walker B."/>
            <person name="Young S.K."/>
            <person name="Zeng Q."/>
            <person name="Gargeya S."/>
            <person name="Fitzgerald M."/>
            <person name="Haas B."/>
            <person name="Abouelleil A."/>
            <person name="Alvarado L."/>
            <person name="Arachchi H.M."/>
            <person name="Berlin A.M."/>
            <person name="Chapman S.B."/>
            <person name="Dewar J."/>
            <person name="Goldberg J."/>
            <person name="Griggs A."/>
            <person name="Gujja S."/>
            <person name="Hansen M."/>
            <person name="Howarth C."/>
            <person name="Imamovic A."/>
            <person name="Larimer J."/>
            <person name="McCowan C."/>
            <person name="Murphy C."/>
            <person name="Neiman D."/>
            <person name="Pearson M."/>
            <person name="Priest M."/>
            <person name="Roberts A."/>
            <person name="Saif S."/>
            <person name="Shea T."/>
            <person name="Sisk P."/>
            <person name="Sykes S."/>
            <person name="Wortman J."/>
            <person name="Nusbaum C."/>
            <person name="Birren B."/>
        </authorList>
    </citation>
    <scope>NUCLEOTIDE SEQUENCE [LARGE SCALE GENOMIC DNA]</scope>
    <source>
        <strain evidence="2 3">San Antonio 1</strain>
    </source>
</reference>
<feature type="compositionally biased region" description="Basic and acidic residues" evidence="1">
    <location>
        <begin position="1"/>
        <end position="16"/>
    </location>
</feature>
<keyword evidence="3" id="KW-1185">Reference proteome</keyword>
<dbReference type="RefSeq" id="XP_008819126.1">
    <property type="nucleotide sequence ID" value="XM_008820904.1"/>
</dbReference>
<feature type="compositionally biased region" description="Polar residues" evidence="1">
    <location>
        <begin position="44"/>
        <end position="55"/>
    </location>
</feature>
<dbReference type="EMBL" id="KI965516">
    <property type="protein sequence ID" value="EUD64288.1"/>
    <property type="molecule type" value="Genomic_DNA"/>
</dbReference>
<dbReference type="VEuPathDB" id="PlasmoDB:C922_05333"/>
<evidence type="ECO:0000313" key="3">
    <source>
        <dbReference type="Proteomes" id="UP000030640"/>
    </source>
</evidence>
<dbReference type="GeneID" id="20040607"/>
<evidence type="ECO:0000313" key="2">
    <source>
        <dbReference type="EMBL" id="EUD64288.1"/>
    </source>
</evidence>
<name>W6ZY85_9APIC</name>